<reference evidence="2" key="1">
    <citation type="journal article" date="2017" name="Nat. Ecol. Evol.">
        <title>Genome expansion and lineage-specific genetic innovations in the forest pathogenic fungi Armillaria.</title>
        <authorList>
            <person name="Sipos G."/>
            <person name="Prasanna A.N."/>
            <person name="Walter M.C."/>
            <person name="O'Connor E."/>
            <person name="Balint B."/>
            <person name="Krizsan K."/>
            <person name="Kiss B."/>
            <person name="Hess J."/>
            <person name="Varga T."/>
            <person name="Slot J."/>
            <person name="Riley R."/>
            <person name="Boka B."/>
            <person name="Rigling D."/>
            <person name="Barry K."/>
            <person name="Lee J."/>
            <person name="Mihaltcheva S."/>
            <person name="LaButti K."/>
            <person name="Lipzen A."/>
            <person name="Waldron R."/>
            <person name="Moloney N.M."/>
            <person name="Sperisen C."/>
            <person name="Kredics L."/>
            <person name="Vagvoelgyi C."/>
            <person name="Patrignani A."/>
            <person name="Fitzpatrick D."/>
            <person name="Nagy I."/>
            <person name="Doyle S."/>
            <person name="Anderson J.B."/>
            <person name="Grigoriev I.V."/>
            <person name="Gueldener U."/>
            <person name="Muensterkoetter M."/>
            <person name="Nagy L.G."/>
        </authorList>
    </citation>
    <scope>NUCLEOTIDE SEQUENCE [LARGE SCALE GENOMIC DNA]</scope>
    <source>
        <strain evidence="2">C18/9</strain>
    </source>
</reference>
<accession>A0A284SAR3</accession>
<name>A0A284SAR3_ARMOS</name>
<dbReference type="OrthoDB" id="10488556at2759"/>
<proteinExistence type="predicted"/>
<protein>
    <submittedName>
        <fullName evidence="1">Uncharacterized protein</fullName>
    </submittedName>
</protein>
<evidence type="ECO:0000313" key="2">
    <source>
        <dbReference type="Proteomes" id="UP000219338"/>
    </source>
</evidence>
<dbReference type="Proteomes" id="UP000219338">
    <property type="component" value="Unassembled WGS sequence"/>
</dbReference>
<gene>
    <name evidence="1" type="ORF">ARMOST_21664</name>
</gene>
<sequence length="237" mass="26286">MRLDTVIRSLAANEGLGLEVPVFLGETPLNPICVVFRPFFSVRPTLIIYPFRSLLGPRSKDGCIFIIIIRPHLAAEESTTLGRLSSLRSITIQADVQRGGYSACRSRIEPTIVFYGGALREQESHAVVPTQGSPSSSPISLEGQNLTRTVSNQFRLDIPMQLQYVYGPLLMMILWRYTTLTDLQFVNPSAGGFSITGSRATFTETYCSPIRNVEGLPAIYLLGLYKKEDRIPTARVD</sequence>
<organism evidence="1 2">
    <name type="scientific">Armillaria ostoyae</name>
    <name type="common">Armillaria root rot fungus</name>
    <dbReference type="NCBI Taxonomy" id="47428"/>
    <lineage>
        <taxon>Eukaryota</taxon>
        <taxon>Fungi</taxon>
        <taxon>Dikarya</taxon>
        <taxon>Basidiomycota</taxon>
        <taxon>Agaricomycotina</taxon>
        <taxon>Agaricomycetes</taxon>
        <taxon>Agaricomycetidae</taxon>
        <taxon>Agaricales</taxon>
        <taxon>Marasmiineae</taxon>
        <taxon>Physalacriaceae</taxon>
        <taxon>Armillaria</taxon>
    </lineage>
</organism>
<dbReference type="EMBL" id="FUEG01000053">
    <property type="protein sequence ID" value="SJL18092.1"/>
    <property type="molecule type" value="Genomic_DNA"/>
</dbReference>
<evidence type="ECO:0000313" key="1">
    <source>
        <dbReference type="EMBL" id="SJL18092.1"/>
    </source>
</evidence>
<keyword evidence="2" id="KW-1185">Reference proteome</keyword>
<dbReference type="AlphaFoldDB" id="A0A284SAR3"/>